<gene>
    <name evidence="1" type="ORF">LCGC14_2826410</name>
</gene>
<reference evidence="1" key="1">
    <citation type="journal article" date="2015" name="Nature">
        <title>Complex archaea that bridge the gap between prokaryotes and eukaryotes.</title>
        <authorList>
            <person name="Spang A."/>
            <person name="Saw J.H."/>
            <person name="Jorgensen S.L."/>
            <person name="Zaremba-Niedzwiedzka K."/>
            <person name="Martijn J."/>
            <person name="Lind A.E."/>
            <person name="van Eijk R."/>
            <person name="Schleper C."/>
            <person name="Guy L."/>
            <person name="Ettema T.J."/>
        </authorList>
    </citation>
    <scope>NUCLEOTIDE SEQUENCE</scope>
</reference>
<dbReference type="AlphaFoldDB" id="A0A0F8YFD5"/>
<name>A0A0F8YFD5_9ZZZZ</name>
<organism evidence="1">
    <name type="scientific">marine sediment metagenome</name>
    <dbReference type="NCBI Taxonomy" id="412755"/>
    <lineage>
        <taxon>unclassified sequences</taxon>
        <taxon>metagenomes</taxon>
        <taxon>ecological metagenomes</taxon>
    </lineage>
</organism>
<proteinExistence type="predicted"/>
<accession>A0A0F8YFD5</accession>
<sequence>MSRFENKRKTNFFKAIKALPSLEDETNNLTIRCKFNFSYFDSSQGAGQKFSDWTHKQLCELLGKIKEYTAKPLDYWRNQRVGKGGLKIHEIYGGFPTKSDFVRPKHVPHQAQWGRFRLGWKRRLVGFTIPTELHKTPHKKTGEFFDKNTFYVVFLDRDHKFFLTEKN</sequence>
<protein>
    <submittedName>
        <fullName evidence="1">Uncharacterized protein</fullName>
    </submittedName>
</protein>
<dbReference type="EMBL" id="LAZR01053716">
    <property type="protein sequence ID" value="KKK80147.1"/>
    <property type="molecule type" value="Genomic_DNA"/>
</dbReference>
<evidence type="ECO:0000313" key="1">
    <source>
        <dbReference type="EMBL" id="KKK80147.1"/>
    </source>
</evidence>
<comment type="caution">
    <text evidence="1">The sequence shown here is derived from an EMBL/GenBank/DDBJ whole genome shotgun (WGS) entry which is preliminary data.</text>
</comment>